<dbReference type="PANTHER" id="PTHR13211">
    <property type="entry name" value="TELOMERASE CAJAL BODY PROTEIN 1"/>
    <property type="match status" value="1"/>
</dbReference>
<dbReference type="AlphaFoldDB" id="A0AAV9HXR9"/>
<dbReference type="Gene3D" id="2.130.10.10">
    <property type="entry name" value="YVTN repeat-like/Quinoprotein amine dehydrogenase"/>
    <property type="match status" value="1"/>
</dbReference>
<feature type="compositionally biased region" description="Polar residues" evidence="1">
    <location>
        <begin position="1"/>
        <end position="15"/>
    </location>
</feature>
<feature type="region of interest" description="Disordered" evidence="1">
    <location>
        <begin position="386"/>
        <end position="469"/>
    </location>
</feature>
<gene>
    <name evidence="2" type="ORF">QBC42DRAFT_332924</name>
</gene>
<protein>
    <submittedName>
        <fullName evidence="2">Uncharacterized protein</fullName>
    </submittedName>
</protein>
<evidence type="ECO:0000256" key="1">
    <source>
        <dbReference type="SAM" id="MobiDB-lite"/>
    </source>
</evidence>
<dbReference type="InterPro" id="IPR051150">
    <property type="entry name" value="SWT21/TCAB1_mRNA_Telomere"/>
</dbReference>
<comment type="caution">
    <text evidence="2">The sequence shown here is derived from an EMBL/GenBank/DDBJ whole genome shotgun (WGS) entry which is preliminary data.</text>
</comment>
<reference evidence="2" key="1">
    <citation type="journal article" date="2023" name="Mol. Phylogenet. Evol.">
        <title>Genome-scale phylogeny and comparative genomics of the fungal order Sordariales.</title>
        <authorList>
            <person name="Hensen N."/>
            <person name="Bonometti L."/>
            <person name="Westerberg I."/>
            <person name="Brannstrom I.O."/>
            <person name="Guillou S."/>
            <person name="Cros-Aarteil S."/>
            <person name="Calhoun S."/>
            <person name="Haridas S."/>
            <person name="Kuo A."/>
            <person name="Mondo S."/>
            <person name="Pangilinan J."/>
            <person name="Riley R."/>
            <person name="LaButti K."/>
            <person name="Andreopoulos B."/>
            <person name="Lipzen A."/>
            <person name="Chen C."/>
            <person name="Yan M."/>
            <person name="Daum C."/>
            <person name="Ng V."/>
            <person name="Clum A."/>
            <person name="Steindorff A."/>
            <person name="Ohm R.A."/>
            <person name="Martin F."/>
            <person name="Silar P."/>
            <person name="Natvig D.O."/>
            <person name="Lalanne C."/>
            <person name="Gautier V."/>
            <person name="Ament-Velasquez S.L."/>
            <person name="Kruys A."/>
            <person name="Hutchinson M.I."/>
            <person name="Powell A.J."/>
            <person name="Barry K."/>
            <person name="Miller A.N."/>
            <person name="Grigoriev I.V."/>
            <person name="Debuchy R."/>
            <person name="Gladieux P."/>
            <person name="Hiltunen Thoren M."/>
            <person name="Johannesson H."/>
        </authorList>
    </citation>
    <scope>NUCLEOTIDE SEQUENCE</scope>
    <source>
        <strain evidence="2">PSN324</strain>
    </source>
</reference>
<dbReference type="InterPro" id="IPR036322">
    <property type="entry name" value="WD40_repeat_dom_sf"/>
</dbReference>
<accession>A0AAV9HXR9</accession>
<proteinExistence type="predicted"/>
<reference evidence="2" key="2">
    <citation type="submission" date="2023-06" db="EMBL/GenBank/DDBJ databases">
        <authorList>
            <consortium name="Lawrence Berkeley National Laboratory"/>
            <person name="Mondo S.J."/>
            <person name="Hensen N."/>
            <person name="Bonometti L."/>
            <person name="Westerberg I."/>
            <person name="Brannstrom I.O."/>
            <person name="Guillou S."/>
            <person name="Cros-Aarteil S."/>
            <person name="Calhoun S."/>
            <person name="Haridas S."/>
            <person name="Kuo A."/>
            <person name="Pangilinan J."/>
            <person name="Riley R."/>
            <person name="Labutti K."/>
            <person name="Andreopoulos B."/>
            <person name="Lipzen A."/>
            <person name="Chen C."/>
            <person name="Yanf M."/>
            <person name="Daum C."/>
            <person name="Ng V."/>
            <person name="Clum A."/>
            <person name="Steindorff A."/>
            <person name="Ohm R."/>
            <person name="Martin F."/>
            <person name="Silar P."/>
            <person name="Natvig D."/>
            <person name="Lalanne C."/>
            <person name="Gautier V."/>
            <person name="Ament-Velasquez S.L."/>
            <person name="Kruys A."/>
            <person name="Hutchinson M.I."/>
            <person name="Powell A.J."/>
            <person name="Barry K."/>
            <person name="Miller A.N."/>
            <person name="Grigoriev I.V."/>
            <person name="Debuchy R."/>
            <person name="Gladieux P."/>
            <person name="Thoren M.H."/>
            <person name="Johannesson H."/>
        </authorList>
    </citation>
    <scope>NUCLEOTIDE SEQUENCE</scope>
    <source>
        <strain evidence="2">PSN324</strain>
    </source>
</reference>
<keyword evidence="3" id="KW-1185">Reference proteome</keyword>
<sequence length="469" mass="49010">MSQPTLNLVASTENPNGAARVNKSDTRNKDPFFKGVQWSADGTTLFTSSSTNHISTFVLPESLLDPSRTSPLTLAPHGTISLPEPTSAIAPCPYFALENPATQVLLTACTDHPIHLHHAFPPAGASNPPPVASFRLIKHETEAYLPVASLIWPAPGTHFIAGTTHRIALWDVSRPDQGMDAEPVVTIPTIPSTRHLLKGGGVGMRGTVSALSVQAAGQEGLLAAGTWTRWVGLYDLNRAGNCVVANWGVASAAEENGVGGRGIVQTVWSPCGRYLVVNERGAGGMLVYDLRGTNQLLGTLKGRDGYTNQRLSCDVFPGTEEIGGFEVWAGTRDGGVVVYEGVGMREGDHEPAWSTKAHGTAVGSTAMHLSGSVLATCSGSWAIVDDEASESESESEGDSESESSSGSSDEEGGGSGSSNDEPALGSGVRQSKKQSGVVVGETSLKIWSISAGNPPQHDEPPLGKEVNEA</sequence>
<feature type="compositionally biased region" description="Acidic residues" evidence="1">
    <location>
        <begin position="386"/>
        <end position="401"/>
    </location>
</feature>
<feature type="region of interest" description="Disordered" evidence="1">
    <location>
        <begin position="1"/>
        <end position="26"/>
    </location>
</feature>
<dbReference type="PANTHER" id="PTHR13211:SF0">
    <property type="entry name" value="TELOMERASE CAJAL BODY PROTEIN 1"/>
    <property type="match status" value="1"/>
</dbReference>
<dbReference type="EMBL" id="MU864936">
    <property type="protein sequence ID" value="KAK4465775.1"/>
    <property type="molecule type" value="Genomic_DNA"/>
</dbReference>
<organism evidence="2 3">
    <name type="scientific">Cladorrhinum samala</name>
    <dbReference type="NCBI Taxonomy" id="585594"/>
    <lineage>
        <taxon>Eukaryota</taxon>
        <taxon>Fungi</taxon>
        <taxon>Dikarya</taxon>
        <taxon>Ascomycota</taxon>
        <taxon>Pezizomycotina</taxon>
        <taxon>Sordariomycetes</taxon>
        <taxon>Sordariomycetidae</taxon>
        <taxon>Sordariales</taxon>
        <taxon>Podosporaceae</taxon>
        <taxon>Cladorrhinum</taxon>
    </lineage>
</organism>
<feature type="compositionally biased region" description="Basic and acidic residues" evidence="1">
    <location>
        <begin position="456"/>
        <end position="469"/>
    </location>
</feature>
<name>A0AAV9HXR9_9PEZI</name>
<evidence type="ECO:0000313" key="2">
    <source>
        <dbReference type="EMBL" id="KAK4465775.1"/>
    </source>
</evidence>
<dbReference type="Proteomes" id="UP001321749">
    <property type="component" value="Unassembled WGS sequence"/>
</dbReference>
<evidence type="ECO:0000313" key="3">
    <source>
        <dbReference type="Proteomes" id="UP001321749"/>
    </source>
</evidence>
<dbReference type="InterPro" id="IPR015943">
    <property type="entry name" value="WD40/YVTN_repeat-like_dom_sf"/>
</dbReference>
<dbReference type="SUPFAM" id="SSF50978">
    <property type="entry name" value="WD40 repeat-like"/>
    <property type="match status" value="1"/>
</dbReference>